<dbReference type="InterPro" id="IPR013098">
    <property type="entry name" value="Ig_I-set"/>
</dbReference>
<reference evidence="2" key="2">
    <citation type="submission" date="2025-08" db="UniProtKB">
        <authorList>
            <consortium name="Ensembl"/>
        </authorList>
    </citation>
    <scope>IDENTIFICATION</scope>
</reference>
<dbReference type="FunFam" id="2.60.40.10:FF:000779">
    <property type="entry name" value="Titin b"/>
    <property type="match status" value="1"/>
</dbReference>
<dbReference type="GO" id="GO:0004672">
    <property type="term" value="F:protein kinase activity"/>
    <property type="evidence" value="ECO:0007669"/>
    <property type="project" value="TreeGrafter"/>
</dbReference>
<evidence type="ECO:0000259" key="1">
    <source>
        <dbReference type="PROSITE" id="PS50835"/>
    </source>
</evidence>
<dbReference type="PANTHER" id="PTHR47633">
    <property type="entry name" value="IMMUNOGLOBULIN"/>
    <property type="match status" value="1"/>
</dbReference>
<organism evidence="2 3">
    <name type="scientific">Takifugu rubripes</name>
    <name type="common">Japanese pufferfish</name>
    <name type="synonym">Fugu rubripes</name>
    <dbReference type="NCBI Taxonomy" id="31033"/>
    <lineage>
        <taxon>Eukaryota</taxon>
        <taxon>Metazoa</taxon>
        <taxon>Chordata</taxon>
        <taxon>Craniata</taxon>
        <taxon>Vertebrata</taxon>
        <taxon>Euteleostomi</taxon>
        <taxon>Actinopterygii</taxon>
        <taxon>Neopterygii</taxon>
        <taxon>Teleostei</taxon>
        <taxon>Neoteleostei</taxon>
        <taxon>Acanthomorphata</taxon>
        <taxon>Eupercaria</taxon>
        <taxon>Tetraodontiformes</taxon>
        <taxon>Tetradontoidea</taxon>
        <taxon>Tetraodontidae</taxon>
        <taxon>Takifugu</taxon>
    </lineage>
</organism>
<keyword evidence="3" id="KW-1185">Reference proteome</keyword>
<accession>A0A674NND7</accession>
<dbReference type="PANTHER" id="PTHR47633:SF8">
    <property type="entry name" value="SPEG NEIGHBOR PROTEIN"/>
    <property type="match status" value="1"/>
</dbReference>
<feature type="domain" description="Ig-like" evidence="1">
    <location>
        <begin position="55"/>
        <end position="152"/>
    </location>
</feature>
<dbReference type="InterPro" id="IPR013783">
    <property type="entry name" value="Ig-like_fold"/>
</dbReference>
<dbReference type="SMART" id="SM00409">
    <property type="entry name" value="IG"/>
    <property type="match status" value="1"/>
</dbReference>
<dbReference type="Ensembl" id="ENSTRUT00000062762.1">
    <property type="protein sequence ID" value="ENSTRUP00000075272.1"/>
    <property type="gene ID" value="ENSTRUG00000031221.1"/>
</dbReference>
<dbReference type="InterPro" id="IPR036179">
    <property type="entry name" value="Ig-like_dom_sf"/>
</dbReference>
<dbReference type="InterPro" id="IPR003598">
    <property type="entry name" value="Ig_sub2"/>
</dbReference>
<name>A0A674NND7_TAKRU</name>
<dbReference type="Pfam" id="PF07679">
    <property type="entry name" value="I-set"/>
    <property type="match status" value="1"/>
</dbReference>
<reference evidence="2 3" key="1">
    <citation type="journal article" date="2011" name="Genome Biol. Evol.">
        <title>Integration of the genetic map and genome assembly of fugu facilitates insights into distinct features of genome evolution in teleosts and mammals.</title>
        <authorList>
            <person name="Kai W."/>
            <person name="Kikuchi K."/>
            <person name="Tohari S."/>
            <person name="Chew A.K."/>
            <person name="Tay A."/>
            <person name="Fujiwara A."/>
            <person name="Hosoya S."/>
            <person name="Suetake H."/>
            <person name="Naruse K."/>
            <person name="Brenner S."/>
            <person name="Suzuki Y."/>
            <person name="Venkatesh B."/>
        </authorList>
    </citation>
    <scope>NUCLEOTIDE SEQUENCE [LARGE SCALE GENOMIC DNA]</scope>
</reference>
<dbReference type="SMART" id="SM00408">
    <property type="entry name" value="IGc2"/>
    <property type="match status" value="1"/>
</dbReference>
<dbReference type="Gene3D" id="2.60.40.10">
    <property type="entry name" value="Immunoglobulins"/>
    <property type="match status" value="1"/>
</dbReference>
<evidence type="ECO:0000313" key="2">
    <source>
        <dbReference type="Ensembl" id="ENSTRUP00000075272.1"/>
    </source>
</evidence>
<dbReference type="PROSITE" id="PS50835">
    <property type="entry name" value="IG_LIKE"/>
    <property type="match status" value="1"/>
</dbReference>
<dbReference type="Proteomes" id="UP000005226">
    <property type="component" value="Chromosome 1"/>
</dbReference>
<dbReference type="SUPFAM" id="SSF48726">
    <property type="entry name" value="Immunoglobulin"/>
    <property type="match status" value="1"/>
</dbReference>
<dbReference type="AlphaFoldDB" id="A0A674NND7"/>
<reference evidence="2" key="3">
    <citation type="submission" date="2025-09" db="UniProtKB">
        <authorList>
            <consortium name="Ensembl"/>
        </authorList>
    </citation>
    <scope>IDENTIFICATION</scope>
</reference>
<dbReference type="InterPro" id="IPR007110">
    <property type="entry name" value="Ig-like_dom"/>
</dbReference>
<evidence type="ECO:0000313" key="3">
    <source>
        <dbReference type="Proteomes" id="UP000005226"/>
    </source>
</evidence>
<protein>
    <recommendedName>
        <fullName evidence="1">Ig-like domain-containing protein</fullName>
    </recommendedName>
</protein>
<dbReference type="GeneTree" id="ENSGT01110000267173"/>
<sequence length="179" mass="19956">VSGHPSSRQSSERFFTPHELLSSPVEWSMDTTAVNKDLLFNQGMESSSLVTEMPPRFINPICDMETPEGATIIFECSLMGTPSPVVSWFKGDKKIPHNDKKYLHSSEGDNHFLKICTVTTQDSGVYICRAINVVGETLCRASLVVVNAKSFSGRTRGREFDSEDTVETCFVHLCLEMNQ</sequence>
<dbReference type="InterPro" id="IPR003599">
    <property type="entry name" value="Ig_sub"/>
</dbReference>
<proteinExistence type="predicted"/>